<dbReference type="PROSITE" id="PS51123">
    <property type="entry name" value="OMPA_2"/>
    <property type="match status" value="1"/>
</dbReference>
<dbReference type="EMBL" id="QPJY01000008">
    <property type="protein sequence ID" value="RCX28007.1"/>
    <property type="molecule type" value="Genomic_DNA"/>
</dbReference>
<dbReference type="InterPro" id="IPR050330">
    <property type="entry name" value="Bact_OuterMem_StrucFunc"/>
</dbReference>
<feature type="domain" description="OmpA-like" evidence="5">
    <location>
        <begin position="105"/>
        <end position="221"/>
    </location>
</feature>
<dbReference type="PRINTS" id="PR01023">
    <property type="entry name" value="NAFLGMOTY"/>
</dbReference>
<dbReference type="Proteomes" id="UP000252707">
    <property type="component" value="Unassembled WGS sequence"/>
</dbReference>
<comment type="subcellular location">
    <subcellularLocation>
        <location evidence="1">Cell outer membrane</location>
    </subcellularLocation>
</comment>
<name>A0A369C5W0_9GAMM</name>
<dbReference type="Gene3D" id="3.30.1330.60">
    <property type="entry name" value="OmpA-like domain"/>
    <property type="match status" value="1"/>
</dbReference>
<dbReference type="PANTHER" id="PTHR30329:SF21">
    <property type="entry name" value="LIPOPROTEIN YIAD-RELATED"/>
    <property type="match status" value="1"/>
</dbReference>
<evidence type="ECO:0000313" key="7">
    <source>
        <dbReference type="Proteomes" id="UP000252707"/>
    </source>
</evidence>
<evidence type="ECO:0000256" key="4">
    <source>
        <dbReference type="PROSITE-ProRule" id="PRU00473"/>
    </source>
</evidence>
<comment type="caution">
    <text evidence="6">The sequence shown here is derived from an EMBL/GenBank/DDBJ whole genome shotgun (WGS) entry which is preliminary data.</text>
</comment>
<accession>A0A369C5W0</accession>
<dbReference type="CDD" id="cd07185">
    <property type="entry name" value="OmpA_C-like"/>
    <property type="match status" value="1"/>
</dbReference>
<keyword evidence="2 4" id="KW-0472">Membrane</keyword>
<organism evidence="6 7">
    <name type="scientific">Thioalbus denitrificans</name>
    <dbReference type="NCBI Taxonomy" id="547122"/>
    <lineage>
        <taxon>Bacteria</taxon>
        <taxon>Pseudomonadati</taxon>
        <taxon>Pseudomonadota</taxon>
        <taxon>Gammaproteobacteria</taxon>
        <taxon>Chromatiales</taxon>
        <taxon>Ectothiorhodospiraceae</taxon>
        <taxon>Thioalbus</taxon>
    </lineage>
</organism>
<keyword evidence="3" id="KW-0998">Cell outer membrane</keyword>
<dbReference type="GO" id="GO:0009279">
    <property type="term" value="C:cell outer membrane"/>
    <property type="evidence" value="ECO:0007669"/>
    <property type="project" value="UniProtKB-SubCell"/>
</dbReference>
<dbReference type="InterPro" id="IPR006664">
    <property type="entry name" value="OMP_bac"/>
</dbReference>
<protein>
    <submittedName>
        <fullName evidence="6">Outer membrane protein OmpA-like peptidoglycan-associated protein</fullName>
    </submittedName>
</protein>
<dbReference type="InterPro" id="IPR036737">
    <property type="entry name" value="OmpA-like_sf"/>
</dbReference>
<gene>
    <name evidence="6" type="ORF">DFQ59_10835</name>
</gene>
<evidence type="ECO:0000256" key="3">
    <source>
        <dbReference type="ARBA" id="ARBA00023237"/>
    </source>
</evidence>
<keyword evidence="7" id="KW-1185">Reference proteome</keyword>
<evidence type="ECO:0000256" key="1">
    <source>
        <dbReference type="ARBA" id="ARBA00004442"/>
    </source>
</evidence>
<dbReference type="InterPro" id="IPR006665">
    <property type="entry name" value="OmpA-like"/>
</dbReference>
<reference evidence="6 7" key="1">
    <citation type="submission" date="2018-07" db="EMBL/GenBank/DDBJ databases">
        <title>Genomic Encyclopedia of Type Strains, Phase IV (KMG-IV): sequencing the most valuable type-strain genomes for metagenomic binning, comparative biology and taxonomic classification.</title>
        <authorList>
            <person name="Goeker M."/>
        </authorList>
    </citation>
    <scope>NUCLEOTIDE SEQUENCE [LARGE SCALE GENOMIC DNA]</scope>
    <source>
        <strain evidence="6 7">DSM 26407</strain>
    </source>
</reference>
<dbReference type="PRINTS" id="PR01021">
    <property type="entry name" value="OMPADOMAIN"/>
</dbReference>
<dbReference type="AlphaFoldDB" id="A0A369C5W0"/>
<dbReference type="Pfam" id="PF00691">
    <property type="entry name" value="OmpA"/>
    <property type="match status" value="1"/>
</dbReference>
<proteinExistence type="predicted"/>
<dbReference type="PANTHER" id="PTHR30329">
    <property type="entry name" value="STATOR ELEMENT OF FLAGELLAR MOTOR COMPLEX"/>
    <property type="match status" value="1"/>
</dbReference>
<evidence type="ECO:0000259" key="5">
    <source>
        <dbReference type="PROSITE" id="PS51123"/>
    </source>
</evidence>
<sequence>MPHPRLGMQQAADGDWLFCADCLAPTPKTPVAADGETEKERAAGVSVPDVLEPLGRMVSAVAGQVGEALSAVAAGELRIEWRDGAGAGPDGITPVAYRPGEEGAPAVPPERAVHTVRFAFDSAGMTAAQRETLSAMAGALRRRAGEIWVTGYADHTGGEEYNDHLALRRARAVRDALVELGVEAGRIQVRGYGSCCYVATNSTPAGRAANRRVVVTPGPDNGRQTVAFRVGPLVVSL</sequence>
<evidence type="ECO:0000313" key="6">
    <source>
        <dbReference type="EMBL" id="RCX28007.1"/>
    </source>
</evidence>
<evidence type="ECO:0000256" key="2">
    <source>
        <dbReference type="ARBA" id="ARBA00023136"/>
    </source>
</evidence>
<dbReference type="SUPFAM" id="SSF103088">
    <property type="entry name" value="OmpA-like"/>
    <property type="match status" value="1"/>
</dbReference>